<dbReference type="Proteomes" id="UP001161325">
    <property type="component" value="Unassembled WGS sequence"/>
</dbReference>
<comment type="caution">
    <text evidence="2">The sequence shown here is derived from an EMBL/GenBank/DDBJ whole genome shotgun (WGS) entry which is preliminary data.</text>
</comment>
<keyword evidence="1" id="KW-0812">Transmembrane</keyword>
<evidence type="ECO:0000256" key="1">
    <source>
        <dbReference type="SAM" id="Phobius"/>
    </source>
</evidence>
<protein>
    <recommendedName>
        <fullName evidence="4">PepSY-associated TM helix</fullName>
    </recommendedName>
</protein>
<reference evidence="2" key="1">
    <citation type="submission" date="2022-08" db="EMBL/GenBank/DDBJ databases">
        <title>Draft genome sequencing of Roseisolibacter agri AW1220.</title>
        <authorList>
            <person name="Tobiishi Y."/>
            <person name="Tonouchi A."/>
        </authorList>
    </citation>
    <scope>NUCLEOTIDE SEQUENCE</scope>
    <source>
        <strain evidence="2">AW1220</strain>
    </source>
</reference>
<feature type="transmembrane region" description="Helical" evidence="1">
    <location>
        <begin position="133"/>
        <end position="153"/>
    </location>
</feature>
<evidence type="ECO:0008006" key="4">
    <source>
        <dbReference type="Google" id="ProtNLM"/>
    </source>
</evidence>
<keyword evidence="1" id="KW-0472">Membrane</keyword>
<proteinExistence type="predicted"/>
<dbReference type="PANTHER" id="PTHR34219">
    <property type="entry name" value="IRON-REGULATED INNER MEMBRANE PROTEIN-RELATED"/>
    <property type="match status" value="1"/>
</dbReference>
<evidence type="ECO:0000313" key="2">
    <source>
        <dbReference type="EMBL" id="GLC28179.1"/>
    </source>
</evidence>
<dbReference type="AlphaFoldDB" id="A0AA37Q8F0"/>
<dbReference type="EMBL" id="BRXS01000008">
    <property type="protein sequence ID" value="GLC28179.1"/>
    <property type="molecule type" value="Genomic_DNA"/>
</dbReference>
<name>A0AA37Q8F0_9BACT</name>
<dbReference type="RefSeq" id="WP_284352714.1">
    <property type="nucleotide sequence ID" value="NZ_BRXS01000008.1"/>
</dbReference>
<organism evidence="2 3">
    <name type="scientific">Roseisolibacter agri</name>
    <dbReference type="NCBI Taxonomy" id="2014610"/>
    <lineage>
        <taxon>Bacteria</taxon>
        <taxon>Pseudomonadati</taxon>
        <taxon>Gemmatimonadota</taxon>
        <taxon>Gemmatimonadia</taxon>
        <taxon>Gemmatimonadales</taxon>
        <taxon>Gemmatimonadaceae</taxon>
        <taxon>Roseisolibacter</taxon>
    </lineage>
</organism>
<keyword evidence="3" id="KW-1185">Reference proteome</keyword>
<dbReference type="InterPro" id="IPR005625">
    <property type="entry name" value="PepSY-ass_TM"/>
</dbReference>
<dbReference type="Pfam" id="PF03929">
    <property type="entry name" value="PepSY_TM"/>
    <property type="match status" value="1"/>
</dbReference>
<accession>A0AA37Q8F0</accession>
<evidence type="ECO:0000313" key="3">
    <source>
        <dbReference type="Proteomes" id="UP001161325"/>
    </source>
</evidence>
<feature type="transmembrane region" description="Helical" evidence="1">
    <location>
        <begin position="187"/>
        <end position="207"/>
    </location>
</feature>
<gene>
    <name evidence="2" type="ORF">rosag_46920</name>
</gene>
<keyword evidence="1" id="KW-1133">Transmembrane helix</keyword>
<dbReference type="PANTHER" id="PTHR34219:SF3">
    <property type="entry name" value="BLL7967 PROTEIN"/>
    <property type="match status" value="1"/>
</dbReference>
<sequence length="380" mass="40301">MRWLHRALGLTAGLVLVVTGLSGSALVFREEIDRALNPHLLRVEPTAARAPLQAILDAAARAYPTEPATRVRMPRGPDGTYEVWLGAAPERYVYADPYRDGAILGARRPTEFLTGWLFLVHAHLLSGEAGHTVAGVAALLLVVLSASGLVVWWPRGGRGAGSRWRAALTVARGAGGGRVTYDLHRAVGFYASALLLLAGVTGASLVFHEAFQRAAYWVTGTVAPPAVPSRVSAPTAAVASLPVDSLLARAVRAQPGGVISYLYLPTAPGQTFRVRQRLPGEQHPNGKSFVHVDPTAGRVVAAEDGARAAGGARLYSVLYPLHVGVLGGWPTRVLTVAAGLSLPLLAVTGFLVWRRRARRRHAGSGEVPAAVGRWSTIRRV</sequence>
<feature type="transmembrane region" description="Helical" evidence="1">
    <location>
        <begin position="333"/>
        <end position="353"/>
    </location>
</feature>